<evidence type="ECO:0000313" key="2">
    <source>
        <dbReference type="Proteomes" id="UP000322139"/>
    </source>
</evidence>
<organism evidence="1 2">
    <name type="scientific">Bacillus infantis</name>
    <dbReference type="NCBI Taxonomy" id="324767"/>
    <lineage>
        <taxon>Bacteria</taxon>
        <taxon>Bacillati</taxon>
        <taxon>Bacillota</taxon>
        <taxon>Bacilli</taxon>
        <taxon>Bacillales</taxon>
        <taxon>Bacillaceae</taxon>
        <taxon>Bacillus</taxon>
    </lineage>
</organism>
<evidence type="ECO:0000313" key="1">
    <source>
        <dbReference type="EMBL" id="TYS40767.1"/>
    </source>
</evidence>
<protein>
    <submittedName>
        <fullName evidence="1">Uncharacterized protein</fullName>
    </submittedName>
</protein>
<dbReference type="RefSeq" id="WP_148977114.1">
    <property type="nucleotide sequence ID" value="NZ_JBNIKU010000004.1"/>
</dbReference>
<accession>A0A5D4QP65</accession>
<reference evidence="1 2" key="1">
    <citation type="submission" date="2019-08" db="EMBL/GenBank/DDBJ databases">
        <title>Bacillus genomes from the desert of Cuatro Cienegas, Coahuila.</title>
        <authorList>
            <person name="Olmedo-Alvarez G."/>
        </authorList>
    </citation>
    <scope>NUCLEOTIDE SEQUENCE [LARGE SCALE GENOMIC DNA]</scope>
    <source>
        <strain evidence="1 2">CH446_14T</strain>
    </source>
</reference>
<comment type="caution">
    <text evidence="1">The sequence shown here is derived from an EMBL/GenBank/DDBJ whole genome shotgun (WGS) entry which is preliminary data.</text>
</comment>
<sequence length="166" mass="19967">MPNEIIEKVKKGLKGIEIGYFDTGQIFEEEEYYRYFGAPDKETRRYSLAVFTVYLGNWYSLCRFPFLDKPQLLEEYIKAFTENHQHIQKEFPVMYEYIISFLIGIEEENSQKYADSTLEIDKELYGSLKREVLIPNRDTLNRHTPMKYFFREIGVDPFFETDLFEE</sequence>
<dbReference type="Proteomes" id="UP000322139">
    <property type="component" value="Unassembled WGS sequence"/>
</dbReference>
<gene>
    <name evidence="1" type="ORF">FZD51_24765</name>
</gene>
<dbReference type="AlphaFoldDB" id="A0A5D4QP65"/>
<dbReference type="EMBL" id="VTER01000021">
    <property type="protein sequence ID" value="TYS40767.1"/>
    <property type="molecule type" value="Genomic_DNA"/>
</dbReference>
<name>A0A5D4QP65_9BACI</name>
<proteinExistence type="predicted"/>